<organism evidence="2 3">
    <name type="scientific">Streptomonospora nanhaiensis</name>
    <dbReference type="NCBI Taxonomy" id="1323731"/>
    <lineage>
        <taxon>Bacteria</taxon>
        <taxon>Bacillati</taxon>
        <taxon>Actinomycetota</taxon>
        <taxon>Actinomycetes</taxon>
        <taxon>Streptosporangiales</taxon>
        <taxon>Nocardiopsidaceae</taxon>
        <taxon>Streptomonospora</taxon>
    </lineage>
</organism>
<reference evidence="2 3" key="1">
    <citation type="submission" date="2020-07" db="EMBL/GenBank/DDBJ databases">
        <title>Sequencing the genomes of 1000 actinobacteria strains.</title>
        <authorList>
            <person name="Klenk H.-P."/>
        </authorList>
    </citation>
    <scope>NUCLEOTIDE SEQUENCE [LARGE SCALE GENOMIC DNA]</scope>
    <source>
        <strain evidence="2 3">DSM 45927</strain>
    </source>
</reference>
<dbReference type="InterPro" id="IPR011009">
    <property type="entry name" value="Kinase-like_dom_sf"/>
</dbReference>
<dbReference type="AlphaFoldDB" id="A0A853BMV4"/>
<name>A0A853BMV4_9ACTN</name>
<comment type="caution">
    <text evidence="2">The sequence shown here is derived from an EMBL/GenBank/DDBJ whole genome shotgun (WGS) entry which is preliminary data.</text>
</comment>
<evidence type="ECO:0000313" key="2">
    <source>
        <dbReference type="EMBL" id="NYI95926.1"/>
    </source>
</evidence>
<dbReference type="InterPro" id="IPR002575">
    <property type="entry name" value="Aminoglycoside_PTrfase"/>
</dbReference>
<feature type="domain" description="Aminoglycoside phosphotransferase" evidence="1">
    <location>
        <begin position="40"/>
        <end position="256"/>
    </location>
</feature>
<dbReference type="InterPro" id="IPR051678">
    <property type="entry name" value="AGP_Transferase"/>
</dbReference>
<dbReference type="Pfam" id="PF01636">
    <property type="entry name" value="APH"/>
    <property type="match status" value="1"/>
</dbReference>
<dbReference type="Gene3D" id="3.90.1200.10">
    <property type="match status" value="1"/>
</dbReference>
<dbReference type="SUPFAM" id="SSF56112">
    <property type="entry name" value="Protein kinase-like (PK-like)"/>
    <property type="match status" value="1"/>
</dbReference>
<gene>
    <name evidence="2" type="ORF">HNR12_002203</name>
</gene>
<dbReference type="EMBL" id="JACCFO010000001">
    <property type="protein sequence ID" value="NYI95926.1"/>
    <property type="molecule type" value="Genomic_DNA"/>
</dbReference>
<sequence length="302" mass="34027">MAVMNSNDALTEHEAWLVLKAACRHGGLASDGAELVRIGSNAVYRLREQPVIVRISRDGALEDVRRQVNVARWLVGEGYPATRALDLEQPIVVRGRAVTFWESASERTDYASLEQVGRLLRWLHRLTSPKDLALPEKCPFDDDIGDRLAYLEGLPAADAGYLRERLADVQLRYAALDFVLTPGVIHGDANIGNVILDRAGEPVLIDLDGFCTGPREWDLVQTALFYERFGWHTAGEYRQFVDAYGFDIMDWPGYPVLADYREIAMTLWLCGKAQWDQEAAAEVTKRVSSMRDGGDRRDWEPF</sequence>
<keyword evidence="3" id="KW-1185">Reference proteome</keyword>
<evidence type="ECO:0000313" key="3">
    <source>
        <dbReference type="Proteomes" id="UP000575985"/>
    </source>
</evidence>
<keyword evidence="2" id="KW-0418">Kinase</keyword>
<evidence type="ECO:0000259" key="1">
    <source>
        <dbReference type="Pfam" id="PF01636"/>
    </source>
</evidence>
<keyword evidence="2" id="KW-0808">Transferase</keyword>
<dbReference type="PANTHER" id="PTHR21310">
    <property type="entry name" value="AMINOGLYCOSIDE PHOSPHOTRANSFERASE-RELATED-RELATED"/>
    <property type="match status" value="1"/>
</dbReference>
<proteinExistence type="predicted"/>
<dbReference type="Proteomes" id="UP000575985">
    <property type="component" value="Unassembled WGS sequence"/>
</dbReference>
<dbReference type="GO" id="GO:0016301">
    <property type="term" value="F:kinase activity"/>
    <property type="evidence" value="ECO:0007669"/>
    <property type="project" value="UniProtKB-KW"/>
</dbReference>
<accession>A0A853BMV4</accession>
<protein>
    <submittedName>
        <fullName evidence="2">Ser/Thr protein kinase RdoA (MazF antagonist)</fullName>
    </submittedName>
</protein>
<dbReference type="PANTHER" id="PTHR21310:SF40">
    <property type="entry name" value="AMINOGLYCOSIDE PHOSPHOTRANSFERASE DOMAIN-CONTAINING PROTEIN-RELATED"/>
    <property type="match status" value="1"/>
</dbReference>